<feature type="transmembrane region" description="Helical" evidence="2">
    <location>
        <begin position="152"/>
        <end position="177"/>
    </location>
</feature>
<dbReference type="Proteomes" id="UP000294003">
    <property type="component" value="Unassembled WGS sequence"/>
</dbReference>
<comment type="caution">
    <text evidence="4">The sequence shown here is derived from an EMBL/GenBank/DDBJ whole genome shotgun (WGS) entry which is preliminary data.</text>
</comment>
<dbReference type="InterPro" id="IPR001623">
    <property type="entry name" value="DnaJ_domain"/>
</dbReference>
<evidence type="ECO:0000256" key="1">
    <source>
        <dbReference type="ARBA" id="ARBA00023186"/>
    </source>
</evidence>
<dbReference type="PRINTS" id="PR00625">
    <property type="entry name" value="JDOMAIN"/>
</dbReference>
<keyword evidence="5" id="KW-1185">Reference proteome</keyword>
<dbReference type="PANTHER" id="PTHR44360">
    <property type="entry name" value="DNAJ HOMOLOG SUBFAMILY B MEMBER 9"/>
    <property type="match status" value="1"/>
</dbReference>
<organism evidence="4 5">
    <name type="scientific">Monosporascus cannonballus</name>
    <dbReference type="NCBI Taxonomy" id="155416"/>
    <lineage>
        <taxon>Eukaryota</taxon>
        <taxon>Fungi</taxon>
        <taxon>Dikarya</taxon>
        <taxon>Ascomycota</taxon>
        <taxon>Pezizomycotina</taxon>
        <taxon>Sordariomycetes</taxon>
        <taxon>Xylariomycetidae</taxon>
        <taxon>Xylariales</taxon>
        <taxon>Xylariales incertae sedis</taxon>
        <taxon>Monosporascus</taxon>
    </lineage>
</organism>
<keyword evidence="2" id="KW-0812">Transmembrane</keyword>
<dbReference type="EMBL" id="QJNS01000082">
    <property type="protein sequence ID" value="RYO88756.1"/>
    <property type="molecule type" value="Genomic_DNA"/>
</dbReference>
<evidence type="ECO:0000313" key="4">
    <source>
        <dbReference type="EMBL" id="RYO88756.1"/>
    </source>
</evidence>
<dbReference type="InterPro" id="IPR018253">
    <property type="entry name" value="DnaJ_domain_CS"/>
</dbReference>
<dbReference type="SMART" id="SM00271">
    <property type="entry name" value="DnaJ"/>
    <property type="match status" value="1"/>
</dbReference>
<feature type="transmembrane region" description="Helical" evidence="2">
    <location>
        <begin position="189"/>
        <end position="209"/>
    </location>
</feature>
<sequence>MVADTTLYEILDVQPAATTREIKEAYRKKALKWHPDKNPDPAAEGMFKDVVRANEILSDKAKRRNYDEFGLGSFSARGGGRYGATGTSPYSSSTRGTSSGLNDEDFEAFFRAARSRRRTRTRGGYGSAYAADEFPGIPSFADLRPKPGLCLMVVYVLLDMAFSTAAGAAAAAAGAHADGGAPTPRATQIGALAGLTKSAITGFVCLWATGTLAPLLLRALSLLVLMLPACWTTFAHSSRRPWRCYVGRSCTESGPEHLHTSCRSGGRSGLRNHQQSPSRFFGFTRVLLFMQPSDADGG</sequence>
<dbReference type="CDD" id="cd06257">
    <property type="entry name" value="DnaJ"/>
    <property type="match status" value="1"/>
</dbReference>
<dbReference type="PROSITE" id="PS00636">
    <property type="entry name" value="DNAJ_1"/>
    <property type="match status" value="1"/>
</dbReference>
<name>A0ABY0HA71_9PEZI</name>
<dbReference type="SUPFAM" id="SSF46565">
    <property type="entry name" value="Chaperone J-domain"/>
    <property type="match status" value="1"/>
</dbReference>
<reference evidence="4 5" key="1">
    <citation type="submission" date="2018-06" db="EMBL/GenBank/DDBJ databases">
        <title>Complete Genomes of Monosporascus.</title>
        <authorList>
            <person name="Robinson A.J."/>
            <person name="Natvig D.O."/>
        </authorList>
    </citation>
    <scope>NUCLEOTIDE SEQUENCE [LARGE SCALE GENOMIC DNA]</scope>
    <source>
        <strain evidence="4 5">CBS 609.92</strain>
    </source>
</reference>
<evidence type="ECO:0000313" key="5">
    <source>
        <dbReference type="Proteomes" id="UP000294003"/>
    </source>
</evidence>
<dbReference type="InterPro" id="IPR036869">
    <property type="entry name" value="J_dom_sf"/>
</dbReference>
<keyword evidence="1" id="KW-0143">Chaperone</keyword>
<dbReference type="PANTHER" id="PTHR44360:SF1">
    <property type="entry name" value="DNAJ HOMOLOG SUBFAMILY B MEMBER 9"/>
    <property type="match status" value="1"/>
</dbReference>
<dbReference type="Gene3D" id="1.10.287.110">
    <property type="entry name" value="DnaJ domain"/>
    <property type="match status" value="1"/>
</dbReference>
<evidence type="ECO:0000259" key="3">
    <source>
        <dbReference type="PROSITE" id="PS50076"/>
    </source>
</evidence>
<evidence type="ECO:0000256" key="2">
    <source>
        <dbReference type="SAM" id="Phobius"/>
    </source>
</evidence>
<proteinExistence type="predicted"/>
<dbReference type="InterPro" id="IPR051948">
    <property type="entry name" value="Hsp70_co-chaperone_J-domain"/>
</dbReference>
<dbReference type="Pfam" id="PF00226">
    <property type="entry name" value="DnaJ"/>
    <property type="match status" value="1"/>
</dbReference>
<protein>
    <recommendedName>
        <fullName evidence="3">J domain-containing protein</fullName>
    </recommendedName>
</protein>
<accession>A0ABY0HA71</accession>
<gene>
    <name evidence="4" type="ORF">DL762_003572</name>
</gene>
<feature type="transmembrane region" description="Helical" evidence="2">
    <location>
        <begin position="215"/>
        <end position="234"/>
    </location>
</feature>
<feature type="domain" description="J" evidence="3">
    <location>
        <begin position="6"/>
        <end position="70"/>
    </location>
</feature>
<dbReference type="PROSITE" id="PS50076">
    <property type="entry name" value="DNAJ_2"/>
    <property type="match status" value="1"/>
</dbReference>
<keyword evidence="2" id="KW-1133">Transmembrane helix</keyword>
<keyword evidence="2" id="KW-0472">Membrane</keyword>